<dbReference type="EMBL" id="LT629766">
    <property type="protein sequence ID" value="SDS50137.1"/>
    <property type="molecule type" value="Genomic_DNA"/>
</dbReference>
<gene>
    <name evidence="3" type="ORF">SAMN04489752_1849</name>
</gene>
<dbReference type="InterPro" id="IPR000914">
    <property type="entry name" value="SBP_5_dom"/>
</dbReference>
<protein>
    <submittedName>
        <fullName evidence="3">Peptide/nickel transport system substrate-binding protein</fullName>
    </submittedName>
</protein>
<evidence type="ECO:0000256" key="1">
    <source>
        <dbReference type="ARBA" id="ARBA00022729"/>
    </source>
</evidence>
<dbReference type="PANTHER" id="PTHR30290">
    <property type="entry name" value="PERIPLASMIC BINDING COMPONENT OF ABC TRANSPORTER"/>
    <property type="match status" value="1"/>
</dbReference>
<dbReference type="GO" id="GO:1904680">
    <property type="term" value="F:peptide transmembrane transporter activity"/>
    <property type="evidence" value="ECO:0007669"/>
    <property type="project" value="TreeGrafter"/>
</dbReference>
<organism evidence="3 4">
    <name type="scientific">Brevibacterium siliguriense</name>
    <dbReference type="NCBI Taxonomy" id="1136497"/>
    <lineage>
        <taxon>Bacteria</taxon>
        <taxon>Bacillati</taxon>
        <taxon>Actinomycetota</taxon>
        <taxon>Actinomycetes</taxon>
        <taxon>Micrococcales</taxon>
        <taxon>Brevibacteriaceae</taxon>
        <taxon>Brevibacterium</taxon>
    </lineage>
</organism>
<dbReference type="RefSeq" id="WP_092012745.1">
    <property type="nucleotide sequence ID" value="NZ_LT629766.1"/>
</dbReference>
<proteinExistence type="predicted"/>
<dbReference type="PANTHER" id="PTHR30290:SF38">
    <property type="entry name" value="D,D-DIPEPTIDE-BINDING PERIPLASMIC PROTEIN DDPA-RELATED"/>
    <property type="match status" value="1"/>
</dbReference>
<keyword evidence="1" id="KW-0732">Signal</keyword>
<dbReference type="AlphaFoldDB" id="A0A1H1SQ49"/>
<dbReference type="PIRSF" id="PIRSF002741">
    <property type="entry name" value="MppA"/>
    <property type="match status" value="1"/>
</dbReference>
<dbReference type="CDD" id="cd08517">
    <property type="entry name" value="PBP2_NikA_DppA_OppA_like_13"/>
    <property type="match status" value="1"/>
</dbReference>
<dbReference type="Gene3D" id="3.40.190.10">
    <property type="entry name" value="Periplasmic binding protein-like II"/>
    <property type="match status" value="1"/>
</dbReference>
<sequence length="549" mass="60171">MKFTRRKNDAERPRPLKRKTACLLTPAIAITAALGLVLGGCAAPSALVGSSDDTLIFGTGSVPRVLNPAVQSGLATATPGAQLFASPVRLNSNMEPEPYLAQSWEESKDGKTVTLHLVDDATFHDGRPITSEDVAFSLGVVKREHPFGANLFGPVTSVDTPDDQTVVINMSRRHPALMTAMSPPFLPVMPKHVYGTDDTVVDHPQNAHDVVGSGPYRLRSNLEGKRIVLDKVDDFFVPNEEAPQQVLIEIISDENTLALATEKGEIDMMLSNTPSILSRMEDVDGVTVADEGYEGLGALTWLGFNVKSENVSHKRVRQAIAYAIDRDYLVNELHRGQIEAATSPIANGSPYFDDSLPSYDRDLDKAADLLDDAGYPVDENGNRFTVQLDYDPLSAEMSSSIAETIKANLKDVGITVKIRSSADEPTWGNRVANYDYDMTLDNVWNWGDPAVGVERTYLCDNIKKGVLWANMSQYCNEDVDRLFKKAAAAPDEETRRADYAKVQKILTDELPVLPLENQQYRNIYSDSVHNAPNGPFGIMSPLLDISMEG</sequence>
<dbReference type="InterPro" id="IPR039424">
    <property type="entry name" value="SBP_5"/>
</dbReference>
<dbReference type="GO" id="GO:0043190">
    <property type="term" value="C:ATP-binding cassette (ABC) transporter complex"/>
    <property type="evidence" value="ECO:0007669"/>
    <property type="project" value="InterPro"/>
</dbReference>
<evidence type="ECO:0000259" key="2">
    <source>
        <dbReference type="Pfam" id="PF00496"/>
    </source>
</evidence>
<reference evidence="4" key="1">
    <citation type="submission" date="2016-10" db="EMBL/GenBank/DDBJ databases">
        <authorList>
            <person name="Varghese N."/>
            <person name="Submissions S."/>
        </authorList>
    </citation>
    <scope>NUCLEOTIDE SEQUENCE [LARGE SCALE GENOMIC DNA]</scope>
    <source>
        <strain evidence="4">DSM 23676</strain>
    </source>
</reference>
<dbReference type="GO" id="GO:0042597">
    <property type="term" value="C:periplasmic space"/>
    <property type="evidence" value="ECO:0007669"/>
    <property type="project" value="UniProtKB-ARBA"/>
</dbReference>
<accession>A0A1H1SQ49</accession>
<dbReference type="STRING" id="1136497.SAMN04489752_1849"/>
<dbReference type="OrthoDB" id="5243526at2"/>
<keyword evidence="4" id="KW-1185">Reference proteome</keyword>
<dbReference type="GO" id="GO:0015833">
    <property type="term" value="P:peptide transport"/>
    <property type="evidence" value="ECO:0007669"/>
    <property type="project" value="TreeGrafter"/>
</dbReference>
<name>A0A1H1SQ49_9MICO</name>
<dbReference type="Gene3D" id="3.10.105.10">
    <property type="entry name" value="Dipeptide-binding Protein, Domain 3"/>
    <property type="match status" value="1"/>
</dbReference>
<dbReference type="Proteomes" id="UP000199597">
    <property type="component" value="Chromosome I"/>
</dbReference>
<dbReference type="Pfam" id="PF00496">
    <property type="entry name" value="SBP_bac_5"/>
    <property type="match status" value="1"/>
</dbReference>
<dbReference type="InterPro" id="IPR030678">
    <property type="entry name" value="Peptide/Ni-bd"/>
</dbReference>
<dbReference type="SUPFAM" id="SSF53850">
    <property type="entry name" value="Periplasmic binding protein-like II"/>
    <property type="match status" value="1"/>
</dbReference>
<evidence type="ECO:0000313" key="4">
    <source>
        <dbReference type="Proteomes" id="UP000199597"/>
    </source>
</evidence>
<feature type="domain" description="Solute-binding protein family 5" evidence="2">
    <location>
        <begin position="95"/>
        <end position="461"/>
    </location>
</feature>
<evidence type="ECO:0000313" key="3">
    <source>
        <dbReference type="EMBL" id="SDS50137.1"/>
    </source>
</evidence>